<gene>
    <name evidence="7" type="ORF">Goarm_019101</name>
</gene>
<dbReference type="GO" id="GO:0005739">
    <property type="term" value="C:mitochondrion"/>
    <property type="evidence" value="ECO:0007669"/>
    <property type="project" value="TreeGrafter"/>
</dbReference>
<dbReference type="InterPro" id="IPR004364">
    <property type="entry name" value="Aa-tRNA-synt_II"/>
</dbReference>
<dbReference type="GO" id="GO:0004816">
    <property type="term" value="F:asparagine-tRNA ligase activity"/>
    <property type="evidence" value="ECO:0007669"/>
    <property type="project" value="TreeGrafter"/>
</dbReference>
<feature type="non-terminal residue" evidence="7">
    <location>
        <position position="1"/>
    </location>
</feature>
<dbReference type="GO" id="GO:0006421">
    <property type="term" value="P:asparaginyl-tRNA aminoacylation"/>
    <property type="evidence" value="ECO:0007669"/>
    <property type="project" value="TreeGrafter"/>
</dbReference>
<dbReference type="Gene3D" id="3.30.930.10">
    <property type="entry name" value="Bira Bifunctional Protein, Domain 2"/>
    <property type="match status" value="2"/>
</dbReference>
<feature type="domain" description="Aminoacyl-tRNA synthetase class II (D/K/N)" evidence="6">
    <location>
        <begin position="311"/>
        <end position="437"/>
    </location>
</feature>
<protein>
    <recommendedName>
        <fullName evidence="6">Aminoacyl-tRNA synthetase class II (D/K/N) domain-containing protein</fullName>
    </recommendedName>
</protein>
<evidence type="ECO:0000256" key="5">
    <source>
        <dbReference type="ARBA" id="ARBA00023146"/>
    </source>
</evidence>
<dbReference type="AlphaFoldDB" id="A0A7J9IJJ7"/>
<dbReference type="EMBL" id="JABFAE010000001">
    <property type="protein sequence ID" value="MBA0822292.1"/>
    <property type="molecule type" value="Genomic_DNA"/>
</dbReference>
<keyword evidence="1" id="KW-0436">Ligase</keyword>
<reference evidence="7 8" key="1">
    <citation type="journal article" date="2019" name="Genome Biol. Evol.">
        <title>Insights into the evolution of the New World diploid cottons (Gossypium, subgenus Houzingenia) based on genome sequencing.</title>
        <authorList>
            <person name="Grover C.E."/>
            <person name="Arick M.A. 2nd"/>
            <person name="Thrash A."/>
            <person name="Conover J.L."/>
            <person name="Sanders W.S."/>
            <person name="Peterson D.G."/>
            <person name="Frelichowski J.E."/>
            <person name="Scheffler J.A."/>
            <person name="Scheffler B.E."/>
            <person name="Wendel J.F."/>
        </authorList>
    </citation>
    <scope>NUCLEOTIDE SEQUENCE [LARGE SCALE GENOMIC DNA]</scope>
    <source>
        <strain evidence="7">6</strain>
        <tissue evidence="7">Leaf</tissue>
    </source>
</reference>
<keyword evidence="3" id="KW-0067">ATP-binding</keyword>
<organism evidence="7 8">
    <name type="scientific">Gossypium armourianum</name>
    <dbReference type="NCBI Taxonomy" id="34283"/>
    <lineage>
        <taxon>Eukaryota</taxon>
        <taxon>Viridiplantae</taxon>
        <taxon>Streptophyta</taxon>
        <taxon>Embryophyta</taxon>
        <taxon>Tracheophyta</taxon>
        <taxon>Spermatophyta</taxon>
        <taxon>Magnoliopsida</taxon>
        <taxon>eudicotyledons</taxon>
        <taxon>Gunneridae</taxon>
        <taxon>Pentapetalae</taxon>
        <taxon>rosids</taxon>
        <taxon>malvids</taxon>
        <taxon>Malvales</taxon>
        <taxon>Malvaceae</taxon>
        <taxon>Malvoideae</taxon>
        <taxon>Gossypium</taxon>
    </lineage>
</organism>
<dbReference type="PANTHER" id="PTHR22594:SF36">
    <property type="entry name" value="ASPARAGINE--TRNA LIGASE, CYTOPLASMIC 2"/>
    <property type="match status" value="1"/>
</dbReference>
<evidence type="ECO:0000259" key="6">
    <source>
        <dbReference type="Pfam" id="PF00152"/>
    </source>
</evidence>
<evidence type="ECO:0000256" key="3">
    <source>
        <dbReference type="ARBA" id="ARBA00022840"/>
    </source>
</evidence>
<dbReference type="SUPFAM" id="SSF55681">
    <property type="entry name" value="Class II aaRS and biotin synthetases"/>
    <property type="match status" value="1"/>
</dbReference>
<evidence type="ECO:0000313" key="7">
    <source>
        <dbReference type="EMBL" id="MBA0822292.1"/>
    </source>
</evidence>
<evidence type="ECO:0000313" key="8">
    <source>
        <dbReference type="Proteomes" id="UP000593575"/>
    </source>
</evidence>
<evidence type="ECO:0000256" key="2">
    <source>
        <dbReference type="ARBA" id="ARBA00022741"/>
    </source>
</evidence>
<dbReference type="Proteomes" id="UP000593575">
    <property type="component" value="Unassembled WGS sequence"/>
</dbReference>
<dbReference type="GO" id="GO:0005524">
    <property type="term" value="F:ATP binding"/>
    <property type="evidence" value="ECO:0007669"/>
    <property type="project" value="UniProtKB-KW"/>
</dbReference>
<dbReference type="PANTHER" id="PTHR22594">
    <property type="entry name" value="ASPARTYL/LYSYL-TRNA SYNTHETASE"/>
    <property type="match status" value="1"/>
</dbReference>
<keyword evidence="4" id="KW-0648">Protein biosynthesis</keyword>
<sequence length="443" mass="49870">VVIDSTIAPVSAGQILPTGTCILAQGVLEKLSANEKQIIQLKAEKILHVGTVEQDKYPLSRERLPLDSLREYPHIRPRTTMVSSVTRIRSTLDFATHTFFQKYGFLHVQVPIITTTDTEGFSEKFHVTTLLGKTSKEKEPVGVSDADVVSLEAAKAAIKEKSAVVEQLKRSDSNKESLIVAVQDLQKTNELARQIEAREKSKPVTAVKPDLLNFNDDFFGRPSYLTVSGRLHLESYACDIGNVYSFGPRFQADKTVSSKHVAEIWTVEVEMAFSELGVRLCILKAHVPDKAFETQLQWGVPLTAEHLSYLADDHYKRPVIIYDYPKAVKPFYVRLNEDGKTVAAFELVVPKKDYNREPKLYVQIGTVITGSQNEESFNVLNTRITEFDLSIDQYEWYLDLRRHGTVKHSGFSLRFDLMVLLTTGLIDVRDVIPFPRSHGTANS</sequence>
<proteinExistence type="predicted"/>
<name>A0A7J9IJJ7_9ROSI</name>
<evidence type="ECO:0000256" key="4">
    <source>
        <dbReference type="ARBA" id="ARBA00022917"/>
    </source>
</evidence>
<dbReference type="Pfam" id="PF00152">
    <property type="entry name" value="tRNA-synt_2"/>
    <property type="match status" value="1"/>
</dbReference>
<accession>A0A7J9IJJ7</accession>
<keyword evidence="5" id="KW-0030">Aminoacyl-tRNA synthetase</keyword>
<keyword evidence="2" id="KW-0547">Nucleotide-binding</keyword>
<evidence type="ECO:0000256" key="1">
    <source>
        <dbReference type="ARBA" id="ARBA00022598"/>
    </source>
</evidence>
<dbReference type="InterPro" id="IPR045864">
    <property type="entry name" value="aa-tRNA-synth_II/BPL/LPL"/>
</dbReference>
<keyword evidence="8" id="KW-1185">Reference proteome</keyword>
<comment type="caution">
    <text evidence="7">The sequence shown here is derived from an EMBL/GenBank/DDBJ whole genome shotgun (WGS) entry which is preliminary data.</text>
</comment>